<organism evidence="1 2">
    <name type="scientific">Candidatus Yanofskybacteria bacterium GW2011_GWE2_40_11</name>
    <dbReference type="NCBI Taxonomy" id="1619033"/>
    <lineage>
        <taxon>Bacteria</taxon>
        <taxon>Candidatus Yanofskyibacteriota</taxon>
    </lineage>
</organism>
<dbReference type="EMBL" id="LBXZ01000012">
    <property type="protein sequence ID" value="KKR39958.1"/>
    <property type="molecule type" value="Genomic_DNA"/>
</dbReference>
<dbReference type="AlphaFoldDB" id="A0A0G0QIH9"/>
<proteinExistence type="predicted"/>
<dbReference type="Proteomes" id="UP000034072">
    <property type="component" value="Unassembled WGS sequence"/>
</dbReference>
<gene>
    <name evidence="1" type="ORF">UT75_C0012G0002</name>
</gene>
<name>A0A0G0QIH9_9BACT</name>
<reference evidence="1 2" key="1">
    <citation type="journal article" date="2015" name="Nature">
        <title>rRNA introns, odd ribosomes, and small enigmatic genomes across a large radiation of phyla.</title>
        <authorList>
            <person name="Brown C.T."/>
            <person name="Hug L.A."/>
            <person name="Thomas B.C."/>
            <person name="Sharon I."/>
            <person name="Castelle C.J."/>
            <person name="Singh A."/>
            <person name="Wilkins M.J."/>
            <person name="Williams K.H."/>
            <person name="Banfield J.F."/>
        </authorList>
    </citation>
    <scope>NUCLEOTIDE SEQUENCE [LARGE SCALE GENOMIC DNA]</scope>
</reference>
<sequence length="103" mass="12975">MWTEPVTIMVPSRMWELRKRTKKRFEQLEKMVKTSKRVNWFDLDKFFMDTRRDWNIQWQGVDQHTGGEEFVERWWHDYFVPRFDALKKAKVAQDRRMRRHAKK</sequence>
<protein>
    <submittedName>
        <fullName evidence="1">Uncharacterized protein</fullName>
    </submittedName>
</protein>
<evidence type="ECO:0000313" key="1">
    <source>
        <dbReference type="EMBL" id="KKR39958.1"/>
    </source>
</evidence>
<evidence type="ECO:0000313" key="2">
    <source>
        <dbReference type="Proteomes" id="UP000034072"/>
    </source>
</evidence>
<comment type="caution">
    <text evidence="1">The sequence shown here is derived from an EMBL/GenBank/DDBJ whole genome shotgun (WGS) entry which is preliminary data.</text>
</comment>
<accession>A0A0G0QIH9</accession>